<dbReference type="PROSITE" id="PS00162">
    <property type="entry name" value="ALPHA_CA_1"/>
    <property type="match status" value="1"/>
</dbReference>
<evidence type="ECO:0000313" key="13">
    <source>
        <dbReference type="Proteomes" id="UP001528823"/>
    </source>
</evidence>
<keyword evidence="8 10" id="KW-0456">Lyase</keyword>
<reference evidence="12 13" key="1">
    <citation type="submission" date="2022-11" db="EMBL/GenBank/DDBJ databases">
        <title>Spartinivicinus poritis sp. nov., isolated from scleractinian coral Porites lutea.</title>
        <authorList>
            <person name="Zhang G."/>
            <person name="Cai L."/>
            <person name="Wei Q."/>
        </authorList>
    </citation>
    <scope>NUCLEOTIDE SEQUENCE [LARGE SCALE GENOMIC DNA]</scope>
    <source>
        <strain evidence="12 13">A2-2</strain>
    </source>
</reference>
<evidence type="ECO:0000256" key="8">
    <source>
        <dbReference type="ARBA" id="ARBA00023239"/>
    </source>
</evidence>
<dbReference type="InterPro" id="IPR041891">
    <property type="entry name" value="Alpha_CA_prokaryot-like"/>
</dbReference>
<dbReference type="CDD" id="cd03124">
    <property type="entry name" value="alpha_CA_prokaryotic_like"/>
    <property type="match status" value="1"/>
</dbReference>
<keyword evidence="10" id="KW-0732">Signal</keyword>
<evidence type="ECO:0000256" key="5">
    <source>
        <dbReference type="ARBA" id="ARBA00014628"/>
    </source>
</evidence>
<gene>
    <name evidence="12" type="ORF">ORQ98_07460</name>
</gene>
<feature type="chain" id="PRO_5045009844" description="Carbonic anhydrase" evidence="10">
    <location>
        <begin position="26"/>
        <end position="247"/>
    </location>
</feature>
<evidence type="ECO:0000256" key="4">
    <source>
        <dbReference type="ARBA" id="ARBA00012925"/>
    </source>
</evidence>
<keyword evidence="7 10" id="KW-0862">Zinc</keyword>
<comment type="catalytic activity">
    <reaction evidence="9 10">
        <text>hydrogencarbonate + H(+) = CO2 + H2O</text>
        <dbReference type="Rhea" id="RHEA:10748"/>
        <dbReference type="ChEBI" id="CHEBI:15377"/>
        <dbReference type="ChEBI" id="CHEBI:15378"/>
        <dbReference type="ChEBI" id="CHEBI:16526"/>
        <dbReference type="ChEBI" id="CHEBI:17544"/>
        <dbReference type="EC" id="4.2.1.1"/>
    </reaction>
</comment>
<dbReference type="InterPro" id="IPR023561">
    <property type="entry name" value="Carbonic_anhydrase_a-class"/>
</dbReference>
<evidence type="ECO:0000256" key="9">
    <source>
        <dbReference type="ARBA" id="ARBA00048348"/>
    </source>
</evidence>
<dbReference type="SUPFAM" id="SSF51069">
    <property type="entry name" value="Carbonic anhydrase"/>
    <property type="match status" value="1"/>
</dbReference>
<dbReference type="InterPro" id="IPR018338">
    <property type="entry name" value="Carbonic_anhydrase_a-class_CS"/>
</dbReference>
<evidence type="ECO:0000256" key="1">
    <source>
        <dbReference type="ARBA" id="ARBA00001947"/>
    </source>
</evidence>
<comment type="caution">
    <text evidence="12">The sequence shown here is derived from an EMBL/GenBank/DDBJ whole genome shotgun (WGS) entry which is preliminary data.</text>
</comment>
<dbReference type="PROSITE" id="PS51144">
    <property type="entry name" value="ALPHA_CA_2"/>
    <property type="match status" value="1"/>
</dbReference>
<dbReference type="PANTHER" id="PTHR18952">
    <property type="entry name" value="CARBONIC ANHYDRASE"/>
    <property type="match status" value="1"/>
</dbReference>
<dbReference type="SMART" id="SM01057">
    <property type="entry name" value="Carb_anhydrase"/>
    <property type="match status" value="1"/>
</dbReference>
<accession>A0ABT5U8M6</accession>
<dbReference type="PANTHER" id="PTHR18952:SF265">
    <property type="entry name" value="CARBONIC ANHYDRASE"/>
    <property type="match status" value="1"/>
</dbReference>
<comment type="similarity">
    <text evidence="3 10">Belongs to the alpha-carbonic anhydrase family.</text>
</comment>
<dbReference type="InterPro" id="IPR036398">
    <property type="entry name" value="CA_dom_sf"/>
</dbReference>
<evidence type="ECO:0000259" key="11">
    <source>
        <dbReference type="PROSITE" id="PS51144"/>
    </source>
</evidence>
<evidence type="ECO:0000256" key="7">
    <source>
        <dbReference type="ARBA" id="ARBA00022833"/>
    </source>
</evidence>
<dbReference type="EC" id="4.2.1.1" evidence="4 10"/>
<evidence type="ECO:0000256" key="3">
    <source>
        <dbReference type="ARBA" id="ARBA00010718"/>
    </source>
</evidence>
<evidence type="ECO:0000313" key="12">
    <source>
        <dbReference type="EMBL" id="MDE1461803.1"/>
    </source>
</evidence>
<proteinExistence type="inferred from homology"/>
<organism evidence="12 13">
    <name type="scientific">Spartinivicinus poritis</name>
    <dbReference type="NCBI Taxonomy" id="2994640"/>
    <lineage>
        <taxon>Bacteria</taxon>
        <taxon>Pseudomonadati</taxon>
        <taxon>Pseudomonadota</taxon>
        <taxon>Gammaproteobacteria</taxon>
        <taxon>Oceanospirillales</taxon>
        <taxon>Zooshikellaceae</taxon>
        <taxon>Spartinivicinus</taxon>
    </lineage>
</organism>
<feature type="signal peptide" evidence="10">
    <location>
        <begin position="1"/>
        <end position="25"/>
    </location>
</feature>
<keyword evidence="6 10" id="KW-0479">Metal-binding</keyword>
<dbReference type="Proteomes" id="UP001528823">
    <property type="component" value="Unassembled WGS sequence"/>
</dbReference>
<evidence type="ECO:0000256" key="10">
    <source>
        <dbReference type="RuleBase" id="RU367011"/>
    </source>
</evidence>
<evidence type="ECO:0000256" key="6">
    <source>
        <dbReference type="ARBA" id="ARBA00022723"/>
    </source>
</evidence>
<dbReference type="Pfam" id="PF00194">
    <property type="entry name" value="Carb_anhydrase"/>
    <property type="match status" value="1"/>
</dbReference>
<keyword evidence="13" id="KW-1185">Reference proteome</keyword>
<comment type="function">
    <text evidence="2 10">Reversible hydration of carbon dioxide.</text>
</comment>
<dbReference type="Gene3D" id="3.10.200.10">
    <property type="entry name" value="Alpha carbonic anhydrase"/>
    <property type="match status" value="1"/>
</dbReference>
<name>A0ABT5U8M6_9GAMM</name>
<sequence>MKPLLKAKLCIPTILLAQLFNYSYATDGGHWGYKGEYGPASWGEHHIMCKQGKNQSPVDIKDSINTNLNPIQFNYNTLASTIKNNGHTIQVDYPAGNSISLNGNHYELKQFHFHSPSENTIDGQHFPLEAHFVHADSKGNLAVVGVMFKAGDTNKKLAKLWQAMPNQANTKQNLATPFNAMDLLPKSHDYYRFNGSLTTPPCSEGVLWLVLKQPATISQEQASHLVKTLKYPNNRPVQPLNARRILE</sequence>
<dbReference type="EMBL" id="JAPMOU010000006">
    <property type="protein sequence ID" value="MDE1461803.1"/>
    <property type="molecule type" value="Genomic_DNA"/>
</dbReference>
<dbReference type="InterPro" id="IPR001148">
    <property type="entry name" value="CA_dom"/>
</dbReference>
<protein>
    <recommendedName>
        <fullName evidence="5 10">Carbonic anhydrase</fullName>
        <ecNumber evidence="4 10">4.2.1.1</ecNumber>
    </recommendedName>
</protein>
<feature type="domain" description="Alpha-carbonic anhydrase" evidence="11">
    <location>
        <begin position="29"/>
        <end position="247"/>
    </location>
</feature>
<dbReference type="RefSeq" id="WP_274688159.1">
    <property type="nucleotide sequence ID" value="NZ_JAPMOU010000006.1"/>
</dbReference>
<evidence type="ECO:0000256" key="2">
    <source>
        <dbReference type="ARBA" id="ARBA00002904"/>
    </source>
</evidence>
<comment type="cofactor">
    <cofactor evidence="1 10">
        <name>Zn(2+)</name>
        <dbReference type="ChEBI" id="CHEBI:29105"/>
    </cofactor>
</comment>